<reference evidence="8" key="1">
    <citation type="submission" date="2020-10" db="EMBL/GenBank/DDBJ databases">
        <authorList>
            <person name="Gilroy R."/>
        </authorList>
    </citation>
    <scope>NUCLEOTIDE SEQUENCE</scope>
    <source>
        <strain evidence="8">CHK180-2868</strain>
    </source>
</reference>
<dbReference type="EMBL" id="DVGC01000015">
    <property type="protein sequence ID" value="HIR04937.1"/>
    <property type="molecule type" value="Genomic_DNA"/>
</dbReference>
<protein>
    <submittedName>
        <fullName evidence="8">YitT family protein</fullName>
    </submittedName>
</protein>
<comment type="caution">
    <text evidence="8">The sequence shown here is derived from an EMBL/GenBank/DDBJ whole genome shotgun (WGS) entry which is preliminary data.</text>
</comment>
<name>A0A9D1D4P2_9FIRM</name>
<dbReference type="InterPro" id="IPR051461">
    <property type="entry name" value="UPF0750_membrane"/>
</dbReference>
<keyword evidence="3 6" id="KW-0812">Transmembrane</keyword>
<dbReference type="InterPro" id="IPR019264">
    <property type="entry name" value="DUF2179"/>
</dbReference>
<dbReference type="AlphaFoldDB" id="A0A9D1D4P2"/>
<sequence>MEKGKGRAKEFALDLLFDVVGGFLQGIALHCFIDSINIAPGGATGMAILLNRLTGLPLGTLTFLINIPLLIASWICLGKARTVKTLKTVFILTVILDFIVTPYVPVYHGDRMVSCLLGGVLMGASLAVVFMRGSTTGGGDIAAKLLQKYRPHMQTGTAVMATDMVIILLSMLVFQNLESGLYGLINMVVSTYVIDVILYGMNKSTMVTVITSHPQEIADALMEEVERGCTLIKSRGAYSKVDGESVICVVDRKQFYRAKRVIYGIDKNAFVIVSEAKEVYGEGFLDSDWEV</sequence>
<dbReference type="PANTHER" id="PTHR33545:SF5">
    <property type="entry name" value="UPF0750 MEMBRANE PROTEIN YITT"/>
    <property type="match status" value="1"/>
</dbReference>
<feature type="transmembrane region" description="Helical" evidence="6">
    <location>
        <begin position="89"/>
        <end position="105"/>
    </location>
</feature>
<evidence type="ECO:0000256" key="4">
    <source>
        <dbReference type="ARBA" id="ARBA00022989"/>
    </source>
</evidence>
<proteinExistence type="predicted"/>
<dbReference type="PANTHER" id="PTHR33545">
    <property type="entry name" value="UPF0750 MEMBRANE PROTEIN YITT-RELATED"/>
    <property type="match status" value="1"/>
</dbReference>
<dbReference type="Pfam" id="PF02588">
    <property type="entry name" value="YitT_membrane"/>
    <property type="match status" value="1"/>
</dbReference>
<evidence type="ECO:0000256" key="1">
    <source>
        <dbReference type="ARBA" id="ARBA00004651"/>
    </source>
</evidence>
<feature type="transmembrane region" description="Helical" evidence="6">
    <location>
        <begin position="152"/>
        <end position="174"/>
    </location>
</feature>
<organism evidence="8 9">
    <name type="scientific">Candidatus Copromonas faecavium</name>
    <name type="common">nom. illeg.</name>
    <dbReference type="NCBI Taxonomy" id="2840740"/>
    <lineage>
        <taxon>Bacteria</taxon>
        <taxon>Bacillati</taxon>
        <taxon>Bacillota</taxon>
        <taxon>Clostridia</taxon>
        <taxon>Lachnospirales</taxon>
        <taxon>Lachnospiraceae</taxon>
        <taxon>Candidatus Copromonas (nom. illeg.)</taxon>
    </lineage>
</organism>
<feature type="transmembrane region" description="Helical" evidence="6">
    <location>
        <begin position="56"/>
        <end position="77"/>
    </location>
</feature>
<evidence type="ECO:0000259" key="7">
    <source>
        <dbReference type="Pfam" id="PF10035"/>
    </source>
</evidence>
<feature type="transmembrane region" description="Helical" evidence="6">
    <location>
        <begin position="12"/>
        <end position="36"/>
    </location>
</feature>
<accession>A0A9D1D4P2</accession>
<keyword evidence="2" id="KW-1003">Cell membrane</keyword>
<dbReference type="InterPro" id="IPR003740">
    <property type="entry name" value="YitT"/>
</dbReference>
<evidence type="ECO:0000256" key="3">
    <source>
        <dbReference type="ARBA" id="ARBA00022692"/>
    </source>
</evidence>
<dbReference type="GO" id="GO:0005886">
    <property type="term" value="C:plasma membrane"/>
    <property type="evidence" value="ECO:0007669"/>
    <property type="project" value="UniProtKB-SubCell"/>
</dbReference>
<feature type="transmembrane region" description="Helical" evidence="6">
    <location>
        <begin position="180"/>
        <end position="201"/>
    </location>
</feature>
<dbReference type="CDD" id="cd16380">
    <property type="entry name" value="YitT_C"/>
    <property type="match status" value="1"/>
</dbReference>
<keyword evidence="5 6" id="KW-0472">Membrane</keyword>
<gene>
    <name evidence="8" type="ORF">IAB28_03100</name>
</gene>
<evidence type="ECO:0000256" key="6">
    <source>
        <dbReference type="SAM" id="Phobius"/>
    </source>
</evidence>
<feature type="transmembrane region" description="Helical" evidence="6">
    <location>
        <begin position="111"/>
        <end position="131"/>
    </location>
</feature>
<reference evidence="8" key="2">
    <citation type="journal article" date="2021" name="PeerJ">
        <title>Extensive microbial diversity within the chicken gut microbiome revealed by metagenomics and culture.</title>
        <authorList>
            <person name="Gilroy R."/>
            <person name="Ravi A."/>
            <person name="Getino M."/>
            <person name="Pursley I."/>
            <person name="Horton D.L."/>
            <person name="Alikhan N.F."/>
            <person name="Baker D."/>
            <person name="Gharbi K."/>
            <person name="Hall N."/>
            <person name="Watson M."/>
            <person name="Adriaenssens E.M."/>
            <person name="Foster-Nyarko E."/>
            <person name="Jarju S."/>
            <person name="Secka A."/>
            <person name="Antonio M."/>
            <person name="Oren A."/>
            <person name="Chaudhuri R.R."/>
            <person name="La Ragione R."/>
            <person name="Hildebrand F."/>
            <person name="Pallen M.J."/>
        </authorList>
    </citation>
    <scope>NUCLEOTIDE SEQUENCE</scope>
    <source>
        <strain evidence="8">CHK180-2868</strain>
    </source>
</reference>
<evidence type="ECO:0000256" key="2">
    <source>
        <dbReference type="ARBA" id="ARBA00022475"/>
    </source>
</evidence>
<dbReference type="Proteomes" id="UP000824250">
    <property type="component" value="Unassembled WGS sequence"/>
</dbReference>
<feature type="domain" description="DUF2179" evidence="7">
    <location>
        <begin position="227"/>
        <end position="281"/>
    </location>
</feature>
<keyword evidence="4 6" id="KW-1133">Transmembrane helix</keyword>
<dbReference type="InterPro" id="IPR015867">
    <property type="entry name" value="N-reg_PII/ATP_PRibTrfase_C"/>
</dbReference>
<evidence type="ECO:0000313" key="9">
    <source>
        <dbReference type="Proteomes" id="UP000824250"/>
    </source>
</evidence>
<dbReference type="PIRSF" id="PIRSF006483">
    <property type="entry name" value="Membrane_protein_YitT"/>
    <property type="match status" value="1"/>
</dbReference>
<evidence type="ECO:0000313" key="8">
    <source>
        <dbReference type="EMBL" id="HIR04937.1"/>
    </source>
</evidence>
<dbReference type="Pfam" id="PF10035">
    <property type="entry name" value="DUF2179"/>
    <property type="match status" value="1"/>
</dbReference>
<comment type="subcellular location">
    <subcellularLocation>
        <location evidence="1">Cell membrane</location>
        <topology evidence="1">Multi-pass membrane protein</topology>
    </subcellularLocation>
</comment>
<evidence type="ECO:0000256" key="5">
    <source>
        <dbReference type="ARBA" id="ARBA00023136"/>
    </source>
</evidence>
<dbReference type="Gene3D" id="3.30.70.120">
    <property type="match status" value="1"/>
</dbReference>